<dbReference type="AlphaFoldDB" id="A0A382U754"/>
<name>A0A382U754_9ZZZZ</name>
<gene>
    <name evidence="1" type="ORF">METZ01_LOCUS382978</name>
</gene>
<dbReference type="EMBL" id="UINC01142035">
    <property type="protein sequence ID" value="SVD30124.1"/>
    <property type="molecule type" value="Genomic_DNA"/>
</dbReference>
<proteinExistence type="predicted"/>
<protein>
    <submittedName>
        <fullName evidence="1">Uncharacterized protein</fullName>
    </submittedName>
</protein>
<reference evidence="1" key="1">
    <citation type="submission" date="2018-05" db="EMBL/GenBank/DDBJ databases">
        <authorList>
            <person name="Lanie J.A."/>
            <person name="Ng W.-L."/>
            <person name="Kazmierczak K.M."/>
            <person name="Andrzejewski T.M."/>
            <person name="Davidsen T.M."/>
            <person name="Wayne K.J."/>
            <person name="Tettelin H."/>
            <person name="Glass J.I."/>
            <person name="Rusch D."/>
            <person name="Podicherti R."/>
            <person name="Tsui H.-C.T."/>
            <person name="Winkler M.E."/>
        </authorList>
    </citation>
    <scope>NUCLEOTIDE SEQUENCE</scope>
</reference>
<organism evidence="1">
    <name type="scientific">marine metagenome</name>
    <dbReference type="NCBI Taxonomy" id="408172"/>
    <lineage>
        <taxon>unclassified sequences</taxon>
        <taxon>metagenomes</taxon>
        <taxon>ecological metagenomes</taxon>
    </lineage>
</organism>
<feature type="non-terminal residue" evidence="1">
    <location>
        <position position="25"/>
    </location>
</feature>
<sequence length="25" mass="2877">MLAVYFFLPQLVYGFDGTLEGRVKL</sequence>
<accession>A0A382U754</accession>
<evidence type="ECO:0000313" key="1">
    <source>
        <dbReference type="EMBL" id="SVD30124.1"/>
    </source>
</evidence>